<dbReference type="PANTHER" id="PTHR36922">
    <property type="entry name" value="BLL2446 PROTEIN"/>
    <property type="match status" value="1"/>
</dbReference>
<dbReference type="Pfam" id="PF09351">
    <property type="entry name" value="DUF1993"/>
    <property type="match status" value="1"/>
</dbReference>
<proteinExistence type="predicted"/>
<dbReference type="SUPFAM" id="SSF109854">
    <property type="entry name" value="DinB/YfiT-like putative metalloenzymes"/>
    <property type="match status" value="1"/>
</dbReference>
<keyword evidence="2" id="KW-1185">Reference proteome</keyword>
<dbReference type="AlphaFoldDB" id="A0A328AMA2"/>
<sequence>MKADLYASSVGVYTRGLATAERVLEKAEAHAKASGMSEAAMLDSRLAPDMFPLRRQIMTVCDFAKQVPSRLLGLPLPEQLTGELSLAELRAEIAKAKDFLAGLKPEQFAGRDEAPVTFSIGQDITLPAAQYALGFGLMNFTFHMSMAYAIARHLGADIGKRDLFAGGL</sequence>
<reference evidence="2" key="1">
    <citation type="submission" date="2018-05" db="EMBL/GenBank/DDBJ databases">
        <authorList>
            <person name="Li X."/>
        </authorList>
    </citation>
    <scope>NUCLEOTIDE SEQUENCE [LARGE SCALE GENOMIC DNA]</scope>
    <source>
        <strain evidence="2">LX32</strain>
    </source>
</reference>
<dbReference type="InterPro" id="IPR034660">
    <property type="entry name" value="DinB/YfiT-like"/>
</dbReference>
<evidence type="ECO:0000313" key="2">
    <source>
        <dbReference type="Proteomes" id="UP000249254"/>
    </source>
</evidence>
<accession>A0A328AMA2</accession>
<dbReference type="Gene3D" id="1.20.120.450">
    <property type="entry name" value="dinb family like domain"/>
    <property type="match status" value="1"/>
</dbReference>
<name>A0A328AMA2_9CAUL</name>
<organism evidence="1 2">
    <name type="scientific">Phenylobacterium soli</name>
    <dbReference type="NCBI Taxonomy" id="2170551"/>
    <lineage>
        <taxon>Bacteria</taxon>
        <taxon>Pseudomonadati</taxon>
        <taxon>Pseudomonadota</taxon>
        <taxon>Alphaproteobacteria</taxon>
        <taxon>Caulobacterales</taxon>
        <taxon>Caulobacteraceae</taxon>
        <taxon>Phenylobacterium</taxon>
    </lineage>
</organism>
<dbReference type="RefSeq" id="WP_111529299.1">
    <property type="nucleotide sequence ID" value="NZ_JBHRSG010000003.1"/>
</dbReference>
<dbReference type="EMBL" id="QFYQ01000001">
    <property type="protein sequence ID" value="RAK55551.1"/>
    <property type="molecule type" value="Genomic_DNA"/>
</dbReference>
<dbReference type="PANTHER" id="PTHR36922:SF1">
    <property type="entry name" value="DUF1993 DOMAIN-CONTAINING PROTEIN"/>
    <property type="match status" value="1"/>
</dbReference>
<dbReference type="OrthoDB" id="338237at2"/>
<dbReference type="InterPro" id="IPR018531">
    <property type="entry name" value="DUF1993"/>
</dbReference>
<dbReference type="Proteomes" id="UP000249254">
    <property type="component" value="Unassembled WGS sequence"/>
</dbReference>
<protein>
    <submittedName>
        <fullName evidence="1">DUF1993 domain-containing protein</fullName>
    </submittedName>
</protein>
<gene>
    <name evidence="1" type="ORF">DJ017_14045</name>
</gene>
<evidence type="ECO:0000313" key="1">
    <source>
        <dbReference type="EMBL" id="RAK55551.1"/>
    </source>
</evidence>
<comment type="caution">
    <text evidence="1">The sequence shown here is derived from an EMBL/GenBank/DDBJ whole genome shotgun (WGS) entry which is preliminary data.</text>
</comment>